<name>A0ABT6M470_9NOCA</name>
<accession>A0ABT6M470</accession>
<proteinExistence type="predicted"/>
<organism evidence="1 2">
    <name type="scientific">Prescottella agglutinans</name>
    <dbReference type="NCBI Taxonomy" id="1644129"/>
    <lineage>
        <taxon>Bacteria</taxon>
        <taxon>Bacillati</taxon>
        <taxon>Actinomycetota</taxon>
        <taxon>Actinomycetes</taxon>
        <taxon>Mycobacteriales</taxon>
        <taxon>Nocardiaceae</taxon>
        <taxon>Prescottella</taxon>
    </lineage>
</organism>
<dbReference type="Proteomes" id="UP001160334">
    <property type="component" value="Unassembled WGS sequence"/>
</dbReference>
<evidence type="ECO:0000313" key="2">
    <source>
        <dbReference type="Proteomes" id="UP001160334"/>
    </source>
</evidence>
<evidence type="ECO:0008006" key="3">
    <source>
        <dbReference type="Google" id="ProtNLM"/>
    </source>
</evidence>
<comment type="caution">
    <text evidence="1">The sequence shown here is derived from an EMBL/GenBank/DDBJ whole genome shotgun (WGS) entry which is preliminary data.</text>
</comment>
<sequence>MALWQVMAGDVRGVRYGPAMAQKQVDLPDPDRVHRMLAGWAAVHAAVFSFPDLECAFTVETDRVTYHDGGGSYFRFVRLPEGRAAIFGFDRDCADDLEGDRQVLQDHGAEGWWLEPAAADDTLNFVYGYDGGRWSAVGHDPTRVAPMMLAPGSSRESSSALSTLADFLEEASDDLLGAAVRGDDLALETLLAAGPDMDEAVLRAAMVGDYEYLSDGLAAAALFRR</sequence>
<evidence type="ECO:0000313" key="1">
    <source>
        <dbReference type="EMBL" id="MDH6279098.1"/>
    </source>
</evidence>
<gene>
    <name evidence="1" type="ORF">M2280_000303</name>
</gene>
<protein>
    <recommendedName>
        <fullName evidence="3">SMI1/KNR4 family protein</fullName>
    </recommendedName>
</protein>
<keyword evidence="2" id="KW-1185">Reference proteome</keyword>
<reference evidence="1 2" key="1">
    <citation type="submission" date="2023-04" db="EMBL/GenBank/DDBJ databases">
        <title>Forest soil microbial communities from Buena Vista Peninsula, Colon Province, Panama.</title>
        <authorList>
            <person name="Bouskill N."/>
        </authorList>
    </citation>
    <scope>NUCLEOTIDE SEQUENCE [LARGE SCALE GENOMIC DNA]</scope>
    <source>
        <strain evidence="1 2">CFH S0262</strain>
    </source>
</reference>
<dbReference type="EMBL" id="JARXVC010000001">
    <property type="protein sequence ID" value="MDH6279098.1"/>
    <property type="molecule type" value="Genomic_DNA"/>
</dbReference>